<gene>
    <name evidence="2" type="ORF">D4Q52_02795</name>
</gene>
<feature type="region of interest" description="Disordered" evidence="1">
    <location>
        <begin position="92"/>
        <end position="118"/>
    </location>
</feature>
<evidence type="ECO:0000313" key="3">
    <source>
        <dbReference type="Proteomes" id="UP000285523"/>
    </source>
</evidence>
<dbReference type="AlphaFoldDB" id="A0A418VNS2"/>
<comment type="caution">
    <text evidence="2">The sequence shown here is derived from an EMBL/GenBank/DDBJ whole genome shotgun (WGS) entry which is preliminary data.</text>
</comment>
<evidence type="ECO:0000313" key="2">
    <source>
        <dbReference type="EMBL" id="RJF77846.1"/>
    </source>
</evidence>
<organism evidence="2 3">
    <name type="scientific">Rhodopseudomonas palustris</name>
    <dbReference type="NCBI Taxonomy" id="1076"/>
    <lineage>
        <taxon>Bacteria</taxon>
        <taxon>Pseudomonadati</taxon>
        <taxon>Pseudomonadota</taxon>
        <taxon>Alphaproteobacteria</taxon>
        <taxon>Hyphomicrobiales</taxon>
        <taxon>Nitrobacteraceae</taxon>
        <taxon>Rhodopseudomonas</taxon>
    </lineage>
</organism>
<sequence length="156" mass="16580">MSVVSVHVAILKVLSTYPDGLAAPAALNADLAVLSGSVDWTSRMRSYAARMPGLDIFTQGLVVRDGRGWQITAAGRAVLDELEGRYPANAQLAERERDHQPAAGSTPLEPDQHQLELAAVTQPRPQLTVIQGGRVQLRKDLAAGKGSLPKGAALRP</sequence>
<dbReference type="EMBL" id="QYYD01000002">
    <property type="protein sequence ID" value="RJF77846.1"/>
    <property type="molecule type" value="Genomic_DNA"/>
</dbReference>
<name>A0A418VNS2_RHOPL</name>
<dbReference type="RefSeq" id="WP_119855014.1">
    <property type="nucleotide sequence ID" value="NZ_QYYD01000002.1"/>
</dbReference>
<evidence type="ECO:0000256" key="1">
    <source>
        <dbReference type="SAM" id="MobiDB-lite"/>
    </source>
</evidence>
<accession>A0A418VNS2</accession>
<dbReference type="Proteomes" id="UP000285523">
    <property type="component" value="Unassembled WGS sequence"/>
</dbReference>
<reference evidence="2 3" key="1">
    <citation type="submission" date="2018-09" db="EMBL/GenBank/DDBJ databases">
        <title>Draft genome sequence of Rhodopseudomonas palustris 2.1.18.</title>
        <authorList>
            <person name="Robertson S.L."/>
            <person name="Meyer T.E."/>
            <person name="Kyndt J.A."/>
        </authorList>
    </citation>
    <scope>NUCLEOTIDE SEQUENCE [LARGE SCALE GENOMIC DNA]</scope>
    <source>
        <strain evidence="2 3">2.1.18</strain>
    </source>
</reference>
<protein>
    <submittedName>
        <fullName evidence="2">Uncharacterized protein</fullName>
    </submittedName>
</protein>
<proteinExistence type="predicted"/>
<dbReference type="OrthoDB" id="8140166at2"/>